<gene>
    <name evidence="1" type="ORF">BC739_009402</name>
</gene>
<organism evidence="1 2">
    <name type="scientific">Kutzneria viridogrisea</name>
    <dbReference type="NCBI Taxonomy" id="47990"/>
    <lineage>
        <taxon>Bacteria</taxon>
        <taxon>Bacillati</taxon>
        <taxon>Actinomycetota</taxon>
        <taxon>Actinomycetes</taxon>
        <taxon>Pseudonocardiales</taxon>
        <taxon>Pseudonocardiaceae</taxon>
        <taxon>Kutzneria</taxon>
    </lineage>
</organism>
<evidence type="ECO:0000313" key="2">
    <source>
        <dbReference type="Proteomes" id="UP000517916"/>
    </source>
</evidence>
<keyword evidence="2" id="KW-1185">Reference proteome</keyword>
<dbReference type="Proteomes" id="UP000517916">
    <property type="component" value="Unassembled WGS sequence"/>
</dbReference>
<dbReference type="RefSeq" id="WP_182840667.1">
    <property type="nucleotide sequence ID" value="NZ_BAAABQ010000083.1"/>
</dbReference>
<name>A0ABR6BZ04_9PSEU</name>
<proteinExistence type="predicted"/>
<reference evidence="1 2" key="1">
    <citation type="submission" date="2020-08" db="EMBL/GenBank/DDBJ databases">
        <title>Genomic Encyclopedia of Archaeal and Bacterial Type Strains, Phase II (KMG-II): from individual species to whole genera.</title>
        <authorList>
            <person name="Goeker M."/>
        </authorList>
    </citation>
    <scope>NUCLEOTIDE SEQUENCE [LARGE SCALE GENOMIC DNA]</scope>
    <source>
        <strain evidence="1 2">DSM 43850</strain>
    </source>
</reference>
<accession>A0ABR6BZ04</accession>
<comment type="caution">
    <text evidence="1">The sequence shown here is derived from an EMBL/GenBank/DDBJ whole genome shotgun (WGS) entry which is preliminary data.</text>
</comment>
<sequence length="66" mass="7051">MNTPLTSDSTTPTTPLGPEHYLHEVGFWQDLLAVLGRRAPRARCGVYLGAAPGEPLIAPSLPCPHC</sequence>
<protein>
    <submittedName>
        <fullName evidence="1">Uncharacterized protein</fullName>
    </submittedName>
</protein>
<dbReference type="EMBL" id="JACJID010000011">
    <property type="protein sequence ID" value="MBA8932143.1"/>
    <property type="molecule type" value="Genomic_DNA"/>
</dbReference>
<evidence type="ECO:0000313" key="1">
    <source>
        <dbReference type="EMBL" id="MBA8932143.1"/>
    </source>
</evidence>